<protein>
    <submittedName>
        <fullName evidence="5">Lrp/AsnC family transcriptional regulator</fullName>
    </submittedName>
</protein>
<dbReference type="Pfam" id="PF01037">
    <property type="entry name" value="AsnC_trans_reg"/>
    <property type="match status" value="1"/>
</dbReference>
<dbReference type="SUPFAM" id="SSF46785">
    <property type="entry name" value="Winged helix' DNA-binding domain"/>
    <property type="match status" value="1"/>
</dbReference>
<keyword evidence="3" id="KW-0804">Transcription</keyword>
<dbReference type="InterPro" id="IPR011008">
    <property type="entry name" value="Dimeric_a/b-barrel"/>
</dbReference>
<evidence type="ECO:0000256" key="3">
    <source>
        <dbReference type="ARBA" id="ARBA00023163"/>
    </source>
</evidence>
<organism evidence="5 6">
    <name type="scientific">Acidicapsa dinghuensis</name>
    <dbReference type="NCBI Taxonomy" id="2218256"/>
    <lineage>
        <taxon>Bacteria</taxon>
        <taxon>Pseudomonadati</taxon>
        <taxon>Acidobacteriota</taxon>
        <taxon>Terriglobia</taxon>
        <taxon>Terriglobales</taxon>
        <taxon>Acidobacteriaceae</taxon>
        <taxon>Acidicapsa</taxon>
    </lineage>
</organism>
<dbReference type="InterPro" id="IPR000485">
    <property type="entry name" value="AsnC-type_HTH_dom"/>
</dbReference>
<evidence type="ECO:0000259" key="4">
    <source>
        <dbReference type="PROSITE" id="PS50956"/>
    </source>
</evidence>
<accession>A0ABW1EKS1</accession>
<dbReference type="PANTHER" id="PTHR30154:SF53">
    <property type="entry name" value="HTH-TYPE TRANSCRIPTIONAL REGULATOR LRPC"/>
    <property type="match status" value="1"/>
</dbReference>
<dbReference type="Gene3D" id="3.30.70.920">
    <property type="match status" value="1"/>
</dbReference>
<dbReference type="Proteomes" id="UP001596091">
    <property type="component" value="Unassembled WGS sequence"/>
</dbReference>
<keyword evidence="1" id="KW-0805">Transcription regulation</keyword>
<feature type="domain" description="HTH asnC-type" evidence="4">
    <location>
        <begin position="28"/>
        <end position="89"/>
    </location>
</feature>
<evidence type="ECO:0000313" key="5">
    <source>
        <dbReference type="EMBL" id="MFC5864615.1"/>
    </source>
</evidence>
<dbReference type="PANTHER" id="PTHR30154">
    <property type="entry name" value="LEUCINE-RESPONSIVE REGULATORY PROTEIN"/>
    <property type="match status" value="1"/>
</dbReference>
<dbReference type="InterPro" id="IPR019887">
    <property type="entry name" value="Tscrpt_reg_AsnC/Lrp_C"/>
</dbReference>
<dbReference type="CDD" id="cd00090">
    <property type="entry name" value="HTH_ARSR"/>
    <property type="match status" value="1"/>
</dbReference>
<evidence type="ECO:0000313" key="6">
    <source>
        <dbReference type="Proteomes" id="UP001596091"/>
    </source>
</evidence>
<dbReference type="Pfam" id="PF13412">
    <property type="entry name" value="HTH_24"/>
    <property type="match status" value="1"/>
</dbReference>
<evidence type="ECO:0000256" key="2">
    <source>
        <dbReference type="ARBA" id="ARBA00023125"/>
    </source>
</evidence>
<dbReference type="InterPro" id="IPR036388">
    <property type="entry name" value="WH-like_DNA-bd_sf"/>
</dbReference>
<dbReference type="RefSeq" id="WP_263332872.1">
    <property type="nucleotide sequence ID" value="NZ_JAGSYH010000001.1"/>
</dbReference>
<dbReference type="Gene3D" id="1.10.10.10">
    <property type="entry name" value="Winged helix-like DNA-binding domain superfamily/Winged helix DNA-binding domain"/>
    <property type="match status" value="1"/>
</dbReference>
<reference evidence="6" key="1">
    <citation type="journal article" date="2019" name="Int. J. Syst. Evol. Microbiol.">
        <title>The Global Catalogue of Microorganisms (GCM) 10K type strain sequencing project: providing services to taxonomists for standard genome sequencing and annotation.</title>
        <authorList>
            <consortium name="The Broad Institute Genomics Platform"/>
            <consortium name="The Broad Institute Genome Sequencing Center for Infectious Disease"/>
            <person name="Wu L."/>
            <person name="Ma J."/>
        </authorList>
    </citation>
    <scope>NUCLEOTIDE SEQUENCE [LARGE SCALE GENOMIC DNA]</scope>
    <source>
        <strain evidence="6">JCM 4087</strain>
    </source>
</reference>
<dbReference type="InterPro" id="IPR036390">
    <property type="entry name" value="WH_DNA-bd_sf"/>
</dbReference>
<evidence type="ECO:0000256" key="1">
    <source>
        <dbReference type="ARBA" id="ARBA00023015"/>
    </source>
</evidence>
<sequence>MQSNLPIDSLQLSSMAMDFTSEGQSYLMDSFGRSLLKELQDNARISVAELARRIGLSATATAERMKQMEEAGIIHGYSVEIDREALGLDILAYIRMSCDGPHYYKLMEFIQTLEEVRECHHLTGGDAFLLKVTTGTLADLEALIEALLPFGNPVTSLVLSSPIERRKYATTGKLITTARKRIVKHR</sequence>
<dbReference type="PROSITE" id="PS50956">
    <property type="entry name" value="HTH_ASNC_2"/>
    <property type="match status" value="1"/>
</dbReference>
<dbReference type="SUPFAM" id="SSF54909">
    <property type="entry name" value="Dimeric alpha+beta barrel"/>
    <property type="match status" value="1"/>
</dbReference>
<name>A0ABW1EKS1_9BACT</name>
<keyword evidence="6" id="KW-1185">Reference proteome</keyword>
<dbReference type="PRINTS" id="PR00033">
    <property type="entry name" value="HTHASNC"/>
</dbReference>
<gene>
    <name evidence="5" type="ORF">ACFPT7_20065</name>
</gene>
<keyword evidence="2" id="KW-0238">DNA-binding</keyword>
<proteinExistence type="predicted"/>
<comment type="caution">
    <text evidence="5">The sequence shown here is derived from an EMBL/GenBank/DDBJ whole genome shotgun (WGS) entry which is preliminary data.</text>
</comment>
<dbReference type="InterPro" id="IPR019888">
    <property type="entry name" value="Tscrpt_reg_AsnC-like"/>
</dbReference>
<dbReference type="SMART" id="SM00344">
    <property type="entry name" value="HTH_ASNC"/>
    <property type="match status" value="1"/>
</dbReference>
<dbReference type="InterPro" id="IPR011991">
    <property type="entry name" value="ArsR-like_HTH"/>
</dbReference>
<dbReference type="EMBL" id="JBHSPH010000010">
    <property type="protein sequence ID" value="MFC5864615.1"/>
    <property type="molecule type" value="Genomic_DNA"/>
</dbReference>